<feature type="transmembrane region" description="Helical" evidence="1">
    <location>
        <begin position="27"/>
        <end position="47"/>
    </location>
</feature>
<keyword evidence="1" id="KW-1133">Transmembrane helix</keyword>
<reference evidence="3" key="1">
    <citation type="submission" date="2017-04" db="EMBL/GenBank/DDBJ databases">
        <authorList>
            <person name="Varghese N."/>
            <person name="Submissions S."/>
        </authorList>
    </citation>
    <scope>NUCLEOTIDE SEQUENCE [LARGE SCALE GENOMIC DNA]</scope>
    <source>
        <strain evidence="3">K3S</strain>
    </source>
</reference>
<evidence type="ECO:0000313" key="2">
    <source>
        <dbReference type="EMBL" id="SME91282.1"/>
    </source>
</evidence>
<organism evidence="2 3">
    <name type="scientific">Desulfovibrio gilichinskyi</name>
    <dbReference type="NCBI Taxonomy" id="1519643"/>
    <lineage>
        <taxon>Bacteria</taxon>
        <taxon>Pseudomonadati</taxon>
        <taxon>Thermodesulfobacteriota</taxon>
        <taxon>Desulfovibrionia</taxon>
        <taxon>Desulfovibrionales</taxon>
        <taxon>Desulfovibrionaceae</taxon>
        <taxon>Desulfovibrio</taxon>
    </lineage>
</organism>
<dbReference type="STRING" id="1519643.SAMN06295933_0443"/>
<accession>A0A1X7C7H7</accession>
<keyword evidence="3" id="KW-1185">Reference proteome</keyword>
<gene>
    <name evidence="2" type="ORF">SAMN06295933_0443</name>
</gene>
<name>A0A1X7C7H7_9BACT</name>
<keyword evidence="1" id="KW-0472">Membrane</keyword>
<sequence length="348" mass="39446">MQAAVDQEYLYKVLRGFGETGLPQQTINTLLFVSFCMALLAGAVLWYNNQQLKKRLNPIPPSWVIDKKKISKIFETALVYRSKIEVSFHSKSEKRKTIPCAISEITNELMLELPSHDGIGKSWIGRQVDGFFHVPTKQAGLVIFYRFTSVVTDISSKGSSYTYIHLEYPKFLEQTQKREFLRVSPPSRYYDYVNIIPDSTQGMKAGLKFILTSGEYSPGYMGGKNSSTNLIDISGGGVSLEITHMNAKRAINLKLAKGQSFLLLLGIIDTGNKGIIRYLFTTRIRRIFIDPTQGKAQIGLSFESQFTGFDEKTHNPKWATLKNKGSSEIDDWAYNLYLELYREGNEQL</sequence>
<protein>
    <submittedName>
        <fullName evidence="2">Uncharacterized protein</fullName>
    </submittedName>
</protein>
<evidence type="ECO:0000313" key="3">
    <source>
        <dbReference type="Proteomes" id="UP000192906"/>
    </source>
</evidence>
<dbReference type="OrthoDB" id="5470063at2"/>
<dbReference type="RefSeq" id="WP_085097648.1">
    <property type="nucleotide sequence ID" value="NZ_FWZU01000001.1"/>
</dbReference>
<dbReference type="Proteomes" id="UP000192906">
    <property type="component" value="Unassembled WGS sequence"/>
</dbReference>
<dbReference type="EMBL" id="FWZU01000001">
    <property type="protein sequence ID" value="SME91282.1"/>
    <property type="molecule type" value="Genomic_DNA"/>
</dbReference>
<evidence type="ECO:0000256" key="1">
    <source>
        <dbReference type="SAM" id="Phobius"/>
    </source>
</evidence>
<dbReference type="AlphaFoldDB" id="A0A1X7C7H7"/>
<proteinExistence type="predicted"/>
<keyword evidence="1" id="KW-0812">Transmembrane</keyword>